<feature type="transmembrane region" description="Helical" evidence="1">
    <location>
        <begin position="183"/>
        <end position="199"/>
    </location>
</feature>
<feature type="transmembrane region" description="Helical" evidence="1">
    <location>
        <begin position="22"/>
        <end position="44"/>
    </location>
</feature>
<dbReference type="KEGG" id="tsv:DSM104635_00712"/>
<evidence type="ECO:0000313" key="4">
    <source>
        <dbReference type="Proteomes" id="UP000431269"/>
    </source>
</evidence>
<dbReference type="AlphaFoldDB" id="A0A6I6MKY2"/>
<dbReference type="Proteomes" id="UP000431269">
    <property type="component" value="Chromosome"/>
</dbReference>
<sequence length="218" mass="24200">MALMTHGRGPVDPWPLFGWMRVVMWGAIGVLTWMLALTGSISIAKRDMLTWQPEQIQTLTLLIAYSQALNVALFVASLIVSARITYRTMSNVHRLKGSNGQAEAAWSVAWYVVPVANLFMPPRAVQKIWRGTFGDGDEAERRSALWWWWGCALISIALHQLQLRASPAIGLIPPEIGDIANPASYAFAVAGTLIFLRVFRRIARGQSLLIKRAAADVF</sequence>
<name>A0A6I6MKY2_9CAUL</name>
<organism evidence="3 4">
    <name type="scientific">Terricaulis silvestris</name>
    <dbReference type="NCBI Taxonomy" id="2686094"/>
    <lineage>
        <taxon>Bacteria</taxon>
        <taxon>Pseudomonadati</taxon>
        <taxon>Pseudomonadota</taxon>
        <taxon>Alphaproteobacteria</taxon>
        <taxon>Caulobacterales</taxon>
        <taxon>Caulobacteraceae</taxon>
        <taxon>Terricaulis</taxon>
    </lineage>
</organism>
<feature type="domain" description="DUF4328" evidence="2">
    <location>
        <begin position="53"/>
        <end position="203"/>
    </location>
</feature>
<dbReference type="Pfam" id="PF14219">
    <property type="entry name" value="DUF4328"/>
    <property type="match status" value="1"/>
</dbReference>
<reference evidence="4" key="1">
    <citation type="submission" date="2019-12" db="EMBL/GenBank/DDBJ databases">
        <title>Complete genome of Terracaulis silvestris 0127_4.</title>
        <authorList>
            <person name="Vieira S."/>
            <person name="Riedel T."/>
            <person name="Sproer C."/>
            <person name="Pascual J."/>
            <person name="Boedeker C."/>
            <person name="Overmann J."/>
        </authorList>
    </citation>
    <scope>NUCLEOTIDE SEQUENCE [LARGE SCALE GENOMIC DNA]</scope>
    <source>
        <strain evidence="4">0127_4</strain>
    </source>
</reference>
<dbReference type="EMBL" id="CP047045">
    <property type="protein sequence ID" value="QGZ93898.1"/>
    <property type="molecule type" value="Genomic_DNA"/>
</dbReference>
<dbReference type="InterPro" id="IPR025565">
    <property type="entry name" value="DUF4328"/>
</dbReference>
<feature type="transmembrane region" description="Helical" evidence="1">
    <location>
        <begin position="145"/>
        <end position="163"/>
    </location>
</feature>
<keyword evidence="1" id="KW-0812">Transmembrane</keyword>
<feature type="transmembrane region" description="Helical" evidence="1">
    <location>
        <begin position="56"/>
        <end position="84"/>
    </location>
</feature>
<keyword evidence="4" id="KW-1185">Reference proteome</keyword>
<keyword evidence="1" id="KW-1133">Transmembrane helix</keyword>
<protein>
    <recommendedName>
        <fullName evidence="2">DUF4328 domain-containing protein</fullName>
    </recommendedName>
</protein>
<keyword evidence="1" id="KW-0472">Membrane</keyword>
<accession>A0A6I6MKY2</accession>
<evidence type="ECO:0000313" key="3">
    <source>
        <dbReference type="EMBL" id="QGZ93898.1"/>
    </source>
</evidence>
<gene>
    <name evidence="3" type="ORF">DSM104635_00712</name>
</gene>
<proteinExistence type="predicted"/>
<evidence type="ECO:0000256" key="1">
    <source>
        <dbReference type="SAM" id="Phobius"/>
    </source>
</evidence>
<dbReference type="RefSeq" id="WP_158764881.1">
    <property type="nucleotide sequence ID" value="NZ_CP047045.1"/>
</dbReference>
<evidence type="ECO:0000259" key="2">
    <source>
        <dbReference type="Pfam" id="PF14219"/>
    </source>
</evidence>